<dbReference type="PANTHER" id="PTHR11538">
    <property type="entry name" value="PHENYLALANYL-TRNA SYNTHETASE"/>
    <property type="match status" value="1"/>
</dbReference>
<dbReference type="Pfam" id="PF10354">
    <property type="entry name" value="BMT5-like"/>
    <property type="match status" value="1"/>
</dbReference>
<dbReference type="STRING" id="244447.ENSCSEP00000010871"/>
<dbReference type="RefSeq" id="XP_024921444.1">
    <property type="nucleotide sequence ID" value="XM_025065676.1"/>
</dbReference>
<dbReference type="RefSeq" id="XP_008331681.1">
    <property type="nucleotide sequence ID" value="XM_008333459.3"/>
</dbReference>
<reference evidence="3" key="2">
    <citation type="submission" date="2025-08" db="UniProtKB">
        <authorList>
            <consortium name="Ensembl"/>
        </authorList>
    </citation>
    <scope>IDENTIFICATION</scope>
</reference>
<evidence type="ECO:0000313" key="3">
    <source>
        <dbReference type="Ensembl" id="ENSCSEP00000010871.1"/>
    </source>
</evidence>
<proteinExistence type="predicted"/>
<dbReference type="OrthoDB" id="273345at2759"/>
<dbReference type="GO" id="GO:0070042">
    <property type="term" value="F:rRNA (uridine-N3-)-methyltransferase activity"/>
    <property type="evidence" value="ECO:0007669"/>
    <property type="project" value="InterPro"/>
</dbReference>
<protein>
    <submittedName>
        <fullName evidence="3">Ferredoxin-fold anticodon binding domain containing 1</fullName>
    </submittedName>
</protein>
<dbReference type="Gene3D" id="3.30.930.10">
    <property type="entry name" value="Bira Bifunctional Protein, Domain 2"/>
    <property type="match status" value="1"/>
</dbReference>
<accession>A0A3P8VCA2</accession>
<evidence type="ECO:0000256" key="1">
    <source>
        <dbReference type="SAM" id="MobiDB-lite"/>
    </source>
</evidence>
<dbReference type="OMA" id="IRFGVDC"/>
<dbReference type="GO" id="GO:0005737">
    <property type="term" value="C:cytoplasm"/>
    <property type="evidence" value="ECO:0007669"/>
    <property type="project" value="TreeGrafter"/>
</dbReference>
<dbReference type="AlphaFoldDB" id="A0A3P8VCA2"/>
<dbReference type="PANTHER" id="PTHR11538:SF26">
    <property type="entry name" value="FERREDOXIN-FOLD ANTICODON-BINDING DOMAIN-CONTAINING PROTEIN 1"/>
    <property type="match status" value="1"/>
</dbReference>
<dbReference type="Pfam" id="PF03147">
    <property type="entry name" value="FDX-ACB"/>
    <property type="match status" value="1"/>
</dbReference>
<dbReference type="InterPro" id="IPR045864">
    <property type="entry name" value="aa-tRNA-synth_II/BPL/LPL"/>
</dbReference>
<dbReference type="Proteomes" id="UP000265120">
    <property type="component" value="Chromosome 19"/>
</dbReference>
<dbReference type="Ensembl" id="ENSCSET00000011000.1">
    <property type="protein sequence ID" value="ENSCSEP00000010871.1"/>
    <property type="gene ID" value="ENSCSEG00000006964.1"/>
</dbReference>
<organism evidence="3 4">
    <name type="scientific">Cynoglossus semilaevis</name>
    <name type="common">Tongue sole</name>
    <dbReference type="NCBI Taxonomy" id="244447"/>
    <lineage>
        <taxon>Eukaryota</taxon>
        <taxon>Metazoa</taxon>
        <taxon>Chordata</taxon>
        <taxon>Craniata</taxon>
        <taxon>Vertebrata</taxon>
        <taxon>Euteleostomi</taxon>
        <taxon>Actinopterygii</taxon>
        <taxon>Neopterygii</taxon>
        <taxon>Teleostei</taxon>
        <taxon>Neoteleostei</taxon>
        <taxon>Acanthomorphata</taxon>
        <taxon>Carangaria</taxon>
        <taxon>Pleuronectiformes</taxon>
        <taxon>Pleuronectoidei</taxon>
        <taxon>Cynoglossidae</taxon>
        <taxon>Cynoglossinae</taxon>
        <taxon>Cynoglossus</taxon>
    </lineage>
</organism>
<reference evidence="3" key="3">
    <citation type="submission" date="2025-09" db="UniProtKB">
        <authorList>
            <consortium name="Ensembl"/>
        </authorList>
    </citation>
    <scope>IDENTIFICATION</scope>
</reference>
<feature type="domain" description="FDX-ACB" evidence="2">
    <location>
        <begin position="454"/>
        <end position="604"/>
    </location>
</feature>
<dbReference type="SUPFAM" id="SSF54991">
    <property type="entry name" value="Anticodon-binding domain of PheRS"/>
    <property type="match status" value="1"/>
</dbReference>
<dbReference type="SMART" id="SM00896">
    <property type="entry name" value="FDX-ACB"/>
    <property type="match status" value="1"/>
</dbReference>
<dbReference type="RefSeq" id="XP_024921443.1">
    <property type="nucleotide sequence ID" value="XM_025065675.1"/>
</dbReference>
<dbReference type="InParanoid" id="A0A3P8VCA2"/>
<reference evidence="3 4" key="1">
    <citation type="journal article" date="2014" name="Nat. Genet.">
        <title>Whole-genome sequence of a flatfish provides insights into ZW sex chromosome evolution and adaptation to a benthic lifestyle.</title>
        <authorList>
            <person name="Chen S."/>
            <person name="Zhang G."/>
            <person name="Shao C."/>
            <person name="Huang Q."/>
            <person name="Liu G."/>
            <person name="Zhang P."/>
            <person name="Song W."/>
            <person name="An N."/>
            <person name="Chalopin D."/>
            <person name="Volff J.N."/>
            <person name="Hong Y."/>
            <person name="Li Q."/>
            <person name="Sha Z."/>
            <person name="Zhou H."/>
            <person name="Xie M."/>
            <person name="Yu Q."/>
            <person name="Liu Y."/>
            <person name="Xiang H."/>
            <person name="Wang N."/>
            <person name="Wu K."/>
            <person name="Yang C."/>
            <person name="Zhou Q."/>
            <person name="Liao X."/>
            <person name="Yang L."/>
            <person name="Hu Q."/>
            <person name="Zhang J."/>
            <person name="Meng L."/>
            <person name="Jin L."/>
            <person name="Tian Y."/>
            <person name="Lian J."/>
            <person name="Yang J."/>
            <person name="Miao G."/>
            <person name="Liu S."/>
            <person name="Liang Z."/>
            <person name="Yan F."/>
            <person name="Li Y."/>
            <person name="Sun B."/>
            <person name="Zhang H."/>
            <person name="Zhang J."/>
            <person name="Zhu Y."/>
            <person name="Du M."/>
            <person name="Zhao Y."/>
            <person name="Schartl M."/>
            <person name="Tang Q."/>
            <person name="Wang J."/>
        </authorList>
    </citation>
    <scope>NUCLEOTIDE SEQUENCE</scope>
</reference>
<dbReference type="CTD" id="91893"/>
<dbReference type="InterPro" id="IPR005121">
    <property type="entry name" value="Fdx_antiC-bd"/>
</dbReference>
<dbReference type="GeneTree" id="ENSGT00940000160701"/>
<dbReference type="PROSITE" id="PS51447">
    <property type="entry name" value="FDX_ACB"/>
    <property type="match status" value="1"/>
</dbReference>
<name>A0A3P8VCA2_CYNSE</name>
<dbReference type="Gene3D" id="3.30.70.380">
    <property type="entry name" value="Ferrodoxin-fold anticodon-binding domain"/>
    <property type="match status" value="1"/>
</dbReference>
<evidence type="ECO:0000259" key="2">
    <source>
        <dbReference type="PROSITE" id="PS51447"/>
    </source>
</evidence>
<dbReference type="InterPro" id="IPR019446">
    <property type="entry name" value="BMT5-like"/>
</dbReference>
<dbReference type="FunCoup" id="A0A3P8VCA2">
    <property type="interactions" value="271"/>
</dbReference>
<dbReference type="GO" id="GO:0070475">
    <property type="term" value="P:rRNA base methylation"/>
    <property type="evidence" value="ECO:0007669"/>
    <property type="project" value="InterPro"/>
</dbReference>
<feature type="region of interest" description="Disordered" evidence="1">
    <location>
        <begin position="343"/>
        <end position="366"/>
    </location>
</feature>
<dbReference type="KEGG" id="csem:103395682"/>
<dbReference type="FunFam" id="3.40.50.150:FF:000361">
    <property type="entry name" value="Ferredoxin-fold anticodon-binding domain-containing protein 1 homolog"/>
    <property type="match status" value="1"/>
</dbReference>
<dbReference type="InterPro" id="IPR036690">
    <property type="entry name" value="Fdx_antiC-bd_sf"/>
</dbReference>
<sequence>MSPPRSLLLVGEGNFSFSASTSQMFSGTDARVTATCLQQQEDALKFEGAAENIQVVEDHGGRVIFGVDCTQLQECSSLKGLLFDRILFNFPHCGRKSGVKKNRELLRNFFLSCVQLLAEGGEVHVALCNGQGGTPADEPQRERHNSWQLVAMAAEADLVLSDVQPFQGGKHQSYKCTGYRSQDKGFHVDKALLHVLTRSAPYVQAQLVKMEEVVGEEKVQYNVPAELHEYLFREFLSSGSVHPVKLVQNYLLQGLEQNWSVSMMTENVPVLLTARQLLRCREGVDSSDCYWIHPLQKDVSGDTVSFTQAVDKSSVSSRDEDPEGEGRFYLLRPSLRPQVEEILNKKESLTQNEPRESGRGGEEEQRAVCNGVTPPLYGLSDVVFRRVPISPWAAPAFHQLFLTGVLSAECEPVRQLGETLEPLLAPYGVSLVPEEGGVQLVAQPVGAVGKVSQSRTGERSSDSAVTVSLNLDLLAVLLFSLPDWRLLWSRDQRFLRQFGPDSAPGTSYRPFSLFPEHFRFDICFWTGPSWEEEKFHALVREAGRGTVEQVKLLDTFSHPDLSQTSYCYRLVYHTHTHALSHTQALLFHKRLETLLSSQLQVTVR</sequence>
<keyword evidence="4" id="KW-1185">Reference proteome</keyword>
<dbReference type="GeneID" id="103395682"/>
<evidence type="ECO:0000313" key="4">
    <source>
        <dbReference type="Proteomes" id="UP000265120"/>
    </source>
</evidence>